<dbReference type="EMBL" id="JAWDGP010004155">
    <property type="protein sequence ID" value="KAK3767358.1"/>
    <property type="molecule type" value="Genomic_DNA"/>
</dbReference>
<dbReference type="Proteomes" id="UP001283361">
    <property type="component" value="Unassembled WGS sequence"/>
</dbReference>
<gene>
    <name evidence="1" type="ORF">RRG08_039174</name>
</gene>
<accession>A0AAE0ZDN3</accession>
<comment type="caution">
    <text evidence="1">The sequence shown here is derived from an EMBL/GenBank/DDBJ whole genome shotgun (WGS) entry which is preliminary data.</text>
</comment>
<reference evidence="1" key="1">
    <citation type="journal article" date="2023" name="G3 (Bethesda)">
        <title>A reference genome for the long-term kleptoplast-retaining sea slug Elysia crispata morphotype clarki.</title>
        <authorList>
            <person name="Eastman K.E."/>
            <person name="Pendleton A.L."/>
            <person name="Shaikh M.A."/>
            <person name="Suttiyut T."/>
            <person name="Ogas R."/>
            <person name="Tomko P."/>
            <person name="Gavelis G."/>
            <person name="Widhalm J.R."/>
            <person name="Wisecaver J.H."/>
        </authorList>
    </citation>
    <scope>NUCLEOTIDE SEQUENCE</scope>
    <source>
        <strain evidence="1">ECLA1</strain>
    </source>
</reference>
<organism evidence="1 2">
    <name type="scientific">Elysia crispata</name>
    <name type="common">lettuce slug</name>
    <dbReference type="NCBI Taxonomy" id="231223"/>
    <lineage>
        <taxon>Eukaryota</taxon>
        <taxon>Metazoa</taxon>
        <taxon>Spiralia</taxon>
        <taxon>Lophotrochozoa</taxon>
        <taxon>Mollusca</taxon>
        <taxon>Gastropoda</taxon>
        <taxon>Heterobranchia</taxon>
        <taxon>Euthyneura</taxon>
        <taxon>Panpulmonata</taxon>
        <taxon>Sacoglossa</taxon>
        <taxon>Placobranchoidea</taxon>
        <taxon>Plakobranchidae</taxon>
        <taxon>Elysia</taxon>
    </lineage>
</organism>
<sequence>MQRRRGDTQSAFVLLNQSAYTDQRDNLHHRVMLSCSEALIRQKLVVGFLPVFTVQTSKSLFDALPELDLGTGNTVVLGQAELESGRNNQHYFMFTFLAILPTRGN</sequence>
<proteinExistence type="predicted"/>
<name>A0AAE0ZDN3_9GAST</name>
<evidence type="ECO:0000313" key="1">
    <source>
        <dbReference type="EMBL" id="KAK3767358.1"/>
    </source>
</evidence>
<keyword evidence="2" id="KW-1185">Reference proteome</keyword>
<dbReference type="AlphaFoldDB" id="A0AAE0ZDN3"/>
<protein>
    <submittedName>
        <fullName evidence="1">Uncharacterized protein</fullName>
    </submittedName>
</protein>
<evidence type="ECO:0000313" key="2">
    <source>
        <dbReference type="Proteomes" id="UP001283361"/>
    </source>
</evidence>